<dbReference type="Gramene" id="MELO3C022850.2.1">
    <property type="protein sequence ID" value="MELO3C022850.2.1"/>
    <property type="gene ID" value="MELO3C022850.2"/>
</dbReference>
<feature type="region of interest" description="Disordered" evidence="1">
    <location>
        <begin position="1"/>
        <end position="35"/>
    </location>
</feature>
<reference evidence="2" key="1">
    <citation type="submission" date="2023-03" db="UniProtKB">
        <authorList>
            <consortium name="EnsemblPlants"/>
        </authorList>
    </citation>
    <scope>IDENTIFICATION</scope>
</reference>
<evidence type="ECO:0000256" key="1">
    <source>
        <dbReference type="SAM" id="MobiDB-lite"/>
    </source>
</evidence>
<organism evidence="2">
    <name type="scientific">Cucumis melo</name>
    <name type="common">Muskmelon</name>
    <dbReference type="NCBI Taxonomy" id="3656"/>
    <lineage>
        <taxon>Eukaryota</taxon>
        <taxon>Viridiplantae</taxon>
        <taxon>Streptophyta</taxon>
        <taxon>Embryophyta</taxon>
        <taxon>Tracheophyta</taxon>
        <taxon>Spermatophyta</taxon>
        <taxon>Magnoliopsida</taxon>
        <taxon>eudicotyledons</taxon>
        <taxon>Gunneridae</taxon>
        <taxon>Pentapetalae</taxon>
        <taxon>rosids</taxon>
        <taxon>fabids</taxon>
        <taxon>Cucurbitales</taxon>
        <taxon>Cucurbitaceae</taxon>
        <taxon>Benincaseae</taxon>
        <taxon>Cucumis</taxon>
    </lineage>
</organism>
<protein>
    <submittedName>
        <fullName evidence="2">Uncharacterized protein</fullName>
    </submittedName>
</protein>
<dbReference type="EnsemblPlants" id="MELO3C022850.2.1">
    <property type="protein sequence ID" value="MELO3C022850.2.1"/>
    <property type="gene ID" value="MELO3C022850.2"/>
</dbReference>
<feature type="compositionally biased region" description="Basic and acidic residues" evidence="1">
    <location>
        <begin position="17"/>
        <end position="35"/>
    </location>
</feature>
<sequence>MTTCKVELSGARMTQQEADRRARLGTEADNSGERKNNRSILILHDLLERRAEGRDVMTRSLRRRGHC</sequence>
<accession>A0A9I9DRE5</accession>
<dbReference type="AlphaFoldDB" id="A0A9I9DRE5"/>
<evidence type="ECO:0000313" key="2">
    <source>
        <dbReference type="EnsemblPlants" id="MELO3C022850.2.1"/>
    </source>
</evidence>
<proteinExistence type="predicted"/>
<name>A0A9I9DRE5_CUCME</name>